<evidence type="ECO:0000313" key="8">
    <source>
        <dbReference type="EMBL" id="SPQ98477.1"/>
    </source>
</evidence>
<keyword evidence="2" id="KW-0433">Leucine-rich repeat</keyword>
<feature type="chain" id="PRO_5018083169" description="SH3 domain-containing protein" evidence="6">
    <location>
        <begin position="43"/>
        <end position="1200"/>
    </location>
</feature>
<dbReference type="SMART" id="SM00369">
    <property type="entry name" value="LRR_TYP"/>
    <property type="match status" value="5"/>
</dbReference>
<evidence type="ECO:0000256" key="6">
    <source>
        <dbReference type="SAM" id="SignalP"/>
    </source>
</evidence>
<dbReference type="SUPFAM" id="SSF52058">
    <property type="entry name" value="L domain-like"/>
    <property type="match status" value="1"/>
</dbReference>
<dbReference type="SUPFAM" id="SSF50044">
    <property type="entry name" value="SH3-domain"/>
    <property type="match status" value="1"/>
</dbReference>
<feature type="compositionally biased region" description="Low complexity" evidence="4">
    <location>
        <begin position="1081"/>
        <end position="1096"/>
    </location>
</feature>
<dbReference type="Proteomes" id="UP000290189">
    <property type="component" value="Unassembled WGS sequence"/>
</dbReference>
<feature type="transmembrane region" description="Helical" evidence="5">
    <location>
        <begin position="783"/>
        <end position="806"/>
    </location>
</feature>
<feature type="signal peptide" evidence="6">
    <location>
        <begin position="1"/>
        <end position="42"/>
    </location>
</feature>
<dbReference type="InterPro" id="IPR001452">
    <property type="entry name" value="SH3_domain"/>
</dbReference>
<keyword evidence="6" id="KW-0732">Signal</keyword>
<dbReference type="Pfam" id="PF13855">
    <property type="entry name" value="LRR_8"/>
    <property type="match status" value="2"/>
</dbReference>
<feature type="region of interest" description="Disordered" evidence="4">
    <location>
        <begin position="1080"/>
        <end position="1102"/>
    </location>
</feature>
<dbReference type="PANTHER" id="PTHR24366:SF96">
    <property type="entry name" value="LEUCINE RICH REPEAT CONTAINING 53"/>
    <property type="match status" value="1"/>
</dbReference>
<evidence type="ECO:0000259" key="7">
    <source>
        <dbReference type="Pfam" id="PF07653"/>
    </source>
</evidence>
<keyword evidence="1" id="KW-0728">SH3 domain</keyword>
<dbReference type="InterPro" id="IPR001611">
    <property type="entry name" value="Leu-rich_rpt"/>
</dbReference>
<geneLocation type="mitochondrion" evidence="8"/>
<dbReference type="EMBL" id="OVEO01000009">
    <property type="protein sequence ID" value="SPQ98477.1"/>
    <property type="molecule type" value="Genomic_DNA"/>
</dbReference>
<evidence type="ECO:0000256" key="5">
    <source>
        <dbReference type="SAM" id="Phobius"/>
    </source>
</evidence>
<evidence type="ECO:0000256" key="1">
    <source>
        <dbReference type="ARBA" id="ARBA00022443"/>
    </source>
</evidence>
<feature type="transmembrane region" description="Helical" evidence="5">
    <location>
        <begin position="746"/>
        <end position="771"/>
    </location>
</feature>
<dbReference type="AlphaFoldDB" id="A0A3P3YE63"/>
<protein>
    <recommendedName>
        <fullName evidence="7">SH3 domain-containing protein</fullName>
    </recommendedName>
</protein>
<keyword evidence="5" id="KW-0472">Membrane</keyword>
<feature type="domain" description="SH3" evidence="7">
    <location>
        <begin position="1149"/>
        <end position="1191"/>
    </location>
</feature>
<evidence type="ECO:0000256" key="2">
    <source>
        <dbReference type="ARBA" id="ARBA00022614"/>
    </source>
</evidence>
<proteinExistence type="predicted"/>
<evidence type="ECO:0000256" key="3">
    <source>
        <dbReference type="ARBA" id="ARBA00022737"/>
    </source>
</evidence>
<dbReference type="InterPro" id="IPR003591">
    <property type="entry name" value="Leu-rich_rpt_typical-subtyp"/>
</dbReference>
<keyword evidence="5" id="KW-0812">Transmembrane</keyword>
<evidence type="ECO:0000256" key="4">
    <source>
        <dbReference type="SAM" id="MobiDB-lite"/>
    </source>
</evidence>
<dbReference type="Gene3D" id="3.80.10.10">
    <property type="entry name" value="Ribonuclease Inhibitor"/>
    <property type="match status" value="1"/>
</dbReference>
<keyword evidence="5" id="KW-1133">Transmembrane helix</keyword>
<dbReference type="InterPro" id="IPR036028">
    <property type="entry name" value="SH3-like_dom_sf"/>
</dbReference>
<dbReference type="Pfam" id="PF07653">
    <property type="entry name" value="SH3_2"/>
    <property type="match status" value="1"/>
</dbReference>
<keyword evidence="3" id="KW-0677">Repeat</keyword>
<feature type="transmembrane region" description="Helical" evidence="5">
    <location>
        <begin position="866"/>
        <end position="886"/>
    </location>
</feature>
<name>A0A3P3YE63_PLABS</name>
<dbReference type="InterPro" id="IPR032675">
    <property type="entry name" value="LRR_dom_sf"/>
</dbReference>
<dbReference type="PANTHER" id="PTHR24366">
    <property type="entry name" value="IG(IMMUNOGLOBULIN) AND LRR(LEUCINE RICH REPEAT) DOMAINS"/>
    <property type="match status" value="1"/>
</dbReference>
<reference evidence="8 9" key="1">
    <citation type="submission" date="2018-03" db="EMBL/GenBank/DDBJ databases">
        <authorList>
            <person name="Fogelqvist J."/>
        </authorList>
    </citation>
    <scope>NUCLEOTIDE SEQUENCE [LARGE SCALE GENOMIC DNA]</scope>
</reference>
<organism evidence="8 9">
    <name type="scientific">Plasmodiophora brassicae</name>
    <name type="common">Clubroot disease agent</name>
    <dbReference type="NCBI Taxonomy" id="37360"/>
    <lineage>
        <taxon>Eukaryota</taxon>
        <taxon>Sar</taxon>
        <taxon>Rhizaria</taxon>
        <taxon>Endomyxa</taxon>
        <taxon>Phytomyxea</taxon>
        <taxon>Plasmodiophorida</taxon>
        <taxon>Plasmodiophoridae</taxon>
        <taxon>Plasmodiophora</taxon>
    </lineage>
</organism>
<feature type="transmembrane region" description="Helical" evidence="5">
    <location>
        <begin position="713"/>
        <end position="734"/>
    </location>
</feature>
<gene>
    <name evidence="8" type="ORF">PLBR_LOCUS5692</name>
</gene>
<sequence>MEIFIGDCNPSTMFASCRGRRRTGAILCTATLLASCWSVCNGGTGNACVWYASRCNPPTLNLSHLQIASVNSSWFLTLPTTITALTLNGNGLATIPAGTFDALTGLLALDLGGNQITDLQAGVFDTLTRLRTLTLSGNVLIRIQSGLFRRLTLLQALYIDSNMISIVDADAFAGLSSVQTVDMTYNNLVTLPMQVLAPLSSVTDLQILPMNTGYTMTCLPAPPPTYNTSRTWALRVCASPSSSTTATRTLRPVTMLRRSTSRATSALLLPAPIVSATSTADPSVPLTLSIPVDGLAPGATIAWWSPSPDLSRPGAVLSPSTTSPVLTLALDALSPNTTYRVAVDVSGHQRAWAAFTTPPWNGAGALFVAPASGYALVTSFTLQASGWSHPARCYRFYIGAGPDRRPLNDGACSASATITTRLPLGSPGTCTVFLSADMVDTNGIVSQATDVVAVSSCPPSSTAVLQTAVASVDDLIAASSVLVDVVDRAGLVPLLPTPSPAMTSMQIASLSAALSSMGVQTPETRAAVRAIVSGTTAPLLPTTIADLTTAIGASDIGLLQDVGLRWAQAMLPGDCTACDRVVGGVQARRLGGEPFCPQLEAQCRVRFQQSVPAAAAAVVSVLVGDVHSVVAVTPNGTRVTNLPAPVVIAMPNPTGGAPGALECRWRATPALGWQVGGCDVRASGNATTCVCTHLTDFELVARGAVDPAQAAPMALFAACAILTAIFAIGLSVVARDAISRARVRSAFLTMTALITGKSLTRGTLLLIMLLGPVGAGAPLALQLLAGATQFLQFAIFAYFLALLFAVEDSFQQMSTGDLATATTRGPYYVNLLRIRRVLTTLVLMMLFCPVLLVLSTIVGMPLLETLAGMIVLTLQLVIAVVIPLLGRLLRLQLTEHYVGLDGKVSCAYVRIGRFLSSLSFVIGLTMLCQSALWCWSIVASATYTTYAAYTDNVFLALDALSTWLACSYQANVVRTQVRNRQADRRRVAPAHANLFAVQDGAQTKAPTGLMVHSLSAKALSGKSASLLQTVINWWDSASMPTMGDATANYTNTQTTATTGTAMTGTAMTGTITHASTLHTMSASTTSGGGTSASSSANRGPHTNDDDDALWCVILQQLASSRSTSTFARATVPPPPPFVLVAISDAPPLTDARQLNFRKGDVFGPDAIDAGSGWIWATLDGKRGIVHSTYVRQRLVDAPAP</sequence>
<keyword evidence="8" id="KW-0496">Mitochondrion</keyword>
<feature type="transmembrane region" description="Helical" evidence="5">
    <location>
        <begin position="837"/>
        <end position="860"/>
    </location>
</feature>
<evidence type="ECO:0000313" key="9">
    <source>
        <dbReference type="Proteomes" id="UP000290189"/>
    </source>
</evidence>
<accession>A0A3P3YE63</accession>
<feature type="transmembrane region" description="Helical" evidence="5">
    <location>
        <begin position="918"/>
        <end position="938"/>
    </location>
</feature>